<dbReference type="PATRIC" id="fig|158500.4.peg.4031"/>
<accession>A0A031JRJ1</accession>
<dbReference type="InterPro" id="IPR053745">
    <property type="entry name" value="Viral_Tail_Comp_sf"/>
</dbReference>
<evidence type="ECO:0000313" key="2">
    <source>
        <dbReference type="Proteomes" id="UP000024329"/>
    </source>
</evidence>
<evidence type="ECO:0000313" key="1">
    <source>
        <dbReference type="EMBL" id="EZP79524.1"/>
    </source>
</evidence>
<dbReference type="Gene3D" id="3.30.2000.30">
    <property type="match status" value="1"/>
</dbReference>
<organism evidence="1 2">
    <name type="scientific">Novosphingobium resinovorum</name>
    <dbReference type="NCBI Taxonomy" id="158500"/>
    <lineage>
        <taxon>Bacteria</taxon>
        <taxon>Pseudomonadati</taxon>
        <taxon>Pseudomonadota</taxon>
        <taxon>Alphaproteobacteria</taxon>
        <taxon>Sphingomonadales</taxon>
        <taxon>Sphingomonadaceae</taxon>
        <taxon>Novosphingobium</taxon>
    </lineage>
</organism>
<evidence type="ECO:0008006" key="3">
    <source>
        <dbReference type="Google" id="ProtNLM"/>
    </source>
</evidence>
<dbReference type="eggNOG" id="ENOG503004E">
    <property type="taxonomic scope" value="Bacteria"/>
</dbReference>
<gene>
    <name evidence="1" type="ORF">BV97_03961</name>
</gene>
<comment type="caution">
    <text evidence="1">The sequence shown here is derived from an EMBL/GenBank/DDBJ whole genome shotgun (WGS) entry which is preliminary data.</text>
</comment>
<dbReference type="RefSeq" id="WP_036528088.1">
    <property type="nucleotide sequence ID" value="NZ_JFYZ01000024.1"/>
</dbReference>
<dbReference type="Proteomes" id="UP000024329">
    <property type="component" value="Unassembled WGS sequence"/>
</dbReference>
<reference evidence="1 2" key="1">
    <citation type="submission" date="2014-03" db="EMBL/GenBank/DDBJ databases">
        <title>Whole genome sequence of Novosphingobium resinovorum KF1.</title>
        <authorList>
            <person name="Gan H.M."/>
            <person name="Gan H.Y."/>
            <person name="Chew T.H."/>
            <person name="Savka M.A."/>
        </authorList>
    </citation>
    <scope>NUCLEOTIDE SEQUENCE [LARGE SCALE GENOMIC DNA]</scope>
    <source>
        <strain evidence="1 2">KF1</strain>
    </source>
</reference>
<name>A0A031JRJ1_9SPHN</name>
<dbReference type="InterPro" id="IPR021508">
    <property type="entry name" value="Gp17-like"/>
</dbReference>
<dbReference type="Pfam" id="PF11367">
    <property type="entry name" value="Tail_completion_gp17"/>
    <property type="match status" value="1"/>
</dbReference>
<proteinExistence type="predicted"/>
<dbReference type="AlphaFoldDB" id="A0A031JRJ1"/>
<sequence>MTTPLAPALPTRTEIIRRLRADPDLAALVASRIYPGKLPNARAFPFVMVPAPISQPRQYDGGSGGADLSGVVHCFTAPIASLPDPEKGAADINAHVVRILGETDTLIAGGASLSITAGRAMVMRDPDEADGWHGVVTYGASAS</sequence>
<dbReference type="EMBL" id="JFYZ01000024">
    <property type="protein sequence ID" value="EZP79524.1"/>
    <property type="molecule type" value="Genomic_DNA"/>
</dbReference>
<protein>
    <recommendedName>
        <fullName evidence="3">DUF3168 domain-containing protein</fullName>
    </recommendedName>
</protein>